<dbReference type="RefSeq" id="WP_145181908.1">
    <property type="nucleotide sequence ID" value="NZ_CP036290.1"/>
</dbReference>
<keyword evidence="6" id="KW-0378">Hydrolase</keyword>
<dbReference type="SMART" id="SM00382">
    <property type="entry name" value="AAA"/>
    <property type="match status" value="1"/>
</dbReference>
<accession>A0A518CUV9</accession>
<keyword evidence="3" id="KW-0547">Nucleotide-binding</keyword>
<evidence type="ECO:0000313" key="6">
    <source>
        <dbReference type="EMBL" id="QDU82998.1"/>
    </source>
</evidence>
<evidence type="ECO:0000256" key="1">
    <source>
        <dbReference type="ARBA" id="ARBA00005417"/>
    </source>
</evidence>
<evidence type="ECO:0000256" key="2">
    <source>
        <dbReference type="ARBA" id="ARBA00022448"/>
    </source>
</evidence>
<dbReference type="InterPro" id="IPR003439">
    <property type="entry name" value="ABC_transporter-like_ATP-bd"/>
</dbReference>
<evidence type="ECO:0000313" key="7">
    <source>
        <dbReference type="Proteomes" id="UP000319342"/>
    </source>
</evidence>
<organism evidence="6 7">
    <name type="scientific">Rohdeia mirabilis</name>
    <dbReference type="NCBI Taxonomy" id="2528008"/>
    <lineage>
        <taxon>Bacteria</taxon>
        <taxon>Pseudomonadati</taxon>
        <taxon>Planctomycetota</taxon>
        <taxon>Planctomycetia</taxon>
        <taxon>Planctomycetia incertae sedis</taxon>
        <taxon>Rohdeia</taxon>
    </lineage>
</organism>
<dbReference type="OrthoDB" id="9801987at2"/>
<comment type="similarity">
    <text evidence="1">Belongs to the ABC transporter superfamily.</text>
</comment>
<sequence length="311" mass="33546">MPALEIQSLRKRYGRHEVVHGVSLGVEEGAVYGLVGPNGSGKTTTLSCALGLLRPTSGTVSVLGESPRRLHRLGGRLAVVFDTSIAVRDLTVRQNLRYLARLNGKRDLRDEDELLGQVGLTALADARASSLSLGQRKRLAIAGALLARPELLVLDEPLSGLDTLGVRQVLALMRGLRDEGVTLLLSSHRLHEMQEVVTHVGVLLGGELRVDGPLDEVLGRATGRHRVRATPLERAREIAARTDGVELLDSARTDELRLRLAPDGAPRLARALVEEGCELFALEREEESLQTVFEGLVDAHAAAATNFEATS</sequence>
<reference evidence="6 7" key="1">
    <citation type="submission" date="2019-02" db="EMBL/GenBank/DDBJ databases">
        <title>Deep-cultivation of Planctomycetes and their phenomic and genomic characterization uncovers novel biology.</title>
        <authorList>
            <person name="Wiegand S."/>
            <person name="Jogler M."/>
            <person name="Boedeker C."/>
            <person name="Pinto D."/>
            <person name="Vollmers J."/>
            <person name="Rivas-Marin E."/>
            <person name="Kohn T."/>
            <person name="Peeters S.H."/>
            <person name="Heuer A."/>
            <person name="Rast P."/>
            <person name="Oberbeckmann S."/>
            <person name="Bunk B."/>
            <person name="Jeske O."/>
            <person name="Meyerdierks A."/>
            <person name="Storesund J.E."/>
            <person name="Kallscheuer N."/>
            <person name="Luecker S."/>
            <person name="Lage O.M."/>
            <person name="Pohl T."/>
            <person name="Merkel B.J."/>
            <person name="Hornburger P."/>
            <person name="Mueller R.-W."/>
            <person name="Bruemmer F."/>
            <person name="Labrenz M."/>
            <person name="Spormann A.M."/>
            <person name="Op den Camp H."/>
            <person name="Overmann J."/>
            <person name="Amann R."/>
            <person name="Jetten M.S.M."/>
            <person name="Mascher T."/>
            <person name="Medema M.H."/>
            <person name="Devos D.P."/>
            <person name="Kaster A.-K."/>
            <person name="Ovreas L."/>
            <person name="Rohde M."/>
            <person name="Galperin M.Y."/>
            <person name="Jogler C."/>
        </authorList>
    </citation>
    <scope>NUCLEOTIDE SEQUENCE [LARGE SCALE GENOMIC DNA]</scope>
    <source>
        <strain evidence="6 7">Pla163</strain>
    </source>
</reference>
<dbReference type="GO" id="GO:0016887">
    <property type="term" value="F:ATP hydrolysis activity"/>
    <property type="evidence" value="ECO:0007669"/>
    <property type="project" value="InterPro"/>
</dbReference>
<dbReference type="Gene3D" id="3.40.50.300">
    <property type="entry name" value="P-loop containing nucleotide triphosphate hydrolases"/>
    <property type="match status" value="1"/>
</dbReference>
<dbReference type="Proteomes" id="UP000319342">
    <property type="component" value="Chromosome"/>
</dbReference>
<feature type="domain" description="ABC transporter" evidence="5">
    <location>
        <begin position="4"/>
        <end position="230"/>
    </location>
</feature>
<evidence type="ECO:0000256" key="3">
    <source>
        <dbReference type="ARBA" id="ARBA00022741"/>
    </source>
</evidence>
<evidence type="ECO:0000259" key="5">
    <source>
        <dbReference type="PROSITE" id="PS50893"/>
    </source>
</evidence>
<name>A0A518CUV9_9BACT</name>
<dbReference type="SUPFAM" id="SSF52540">
    <property type="entry name" value="P-loop containing nucleoside triphosphate hydrolases"/>
    <property type="match status" value="1"/>
</dbReference>
<dbReference type="InterPro" id="IPR027417">
    <property type="entry name" value="P-loop_NTPase"/>
</dbReference>
<keyword evidence="7" id="KW-1185">Reference proteome</keyword>
<dbReference type="PROSITE" id="PS50893">
    <property type="entry name" value="ABC_TRANSPORTER_2"/>
    <property type="match status" value="1"/>
</dbReference>
<dbReference type="GO" id="GO:0005524">
    <property type="term" value="F:ATP binding"/>
    <property type="evidence" value="ECO:0007669"/>
    <property type="project" value="UniProtKB-KW"/>
</dbReference>
<dbReference type="InterPro" id="IPR003593">
    <property type="entry name" value="AAA+_ATPase"/>
</dbReference>
<evidence type="ECO:0000256" key="4">
    <source>
        <dbReference type="ARBA" id="ARBA00022840"/>
    </source>
</evidence>
<proteinExistence type="inferred from homology"/>
<dbReference type="PANTHER" id="PTHR43335:SF11">
    <property type="entry name" value="ABC TRANSPORTER RELATED"/>
    <property type="match status" value="1"/>
</dbReference>
<dbReference type="EMBL" id="CP036290">
    <property type="protein sequence ID" value="QDU82998.1"/>
    <property type="molecule type" value="Genomic_DNA"/>
</dbReference>
<protein>
    <submittedName>
        <fullName evidence="6">Putative ABC transporter ATP-binding protein YxlF</fullName>
        <ecNumber evidence="6">3.6.3.-</ecNumber>
    </submittedName>
</protein>
<keyword evidence="2" id="KW-0813">Transport</keyword>
<gene>
    <name evidence="6" type="primary">yxlF_1</name>
    <name evidence="6" type="ORF">Pla163_00930</name>
</gene>
<keyword evidence="4 6" id="KW-0067">ATP-binding</keyword>
<dbReference type="Pfam" id="PF00005">
    <property type="entry name" value="ABC_tran"/>
    <property type="match status" value="1"/>
</dbReference>
<dbReference type="InterPro" id="IPR017871">
    <property type="entry name" value="ABC_transporter-like_CS"/>
</dbReference>
<dbReference type="AlphaFoldDB" id="A0A518CUV9"/>
<dbReference type="PANTHER" id="PTHR43335">
    <property type="entry name" value="ABC TRANSPORTER, ATP-BINDING PROTEIN"/>
    <property type="match status" value="1"/>
</dbReference>
<dbReference type="EC" id="3.6.3.-" evidence="6"/>
<dbReference type="PROSITE" id="PS00211">
    <property type="entry name" value="ABC_TRANSPORTER_1"/>
    <property type="match status" value="1"/>
</dbReference>